<dbReference type="CDD" id="cd16914">
    <property type="entry name" value="EcfT"/>
    <property type="match status" value="1"/>
</dbReference>
<reference evidence="6" key="1">
    <citation type="submission" date="2020-05" db="EMBL/GenBank/DDBJ databases">
        <authorList>
            <person name="Chiriac C."/>
            <person name="Salcher M."/>
            <person name="Ghai R."/>
            <person name="Kavagutti S V."/>
        </authorList>
    </citation>
    <scope>NUCLEOTIDE SEQUENCE</scope>
</reference>
<dbReference type="InterPro" id="IPR003339">
    <property type="entry name" value="ABC/ECF_trnsptr_transmembrane"/>
</dbReference>
<feature type="transmembrane region" description="Helical" evidence="5">
    <location>
        <begin position="146"/>
        <end position="167"/>
    </location>
</feature>
<comment type="subcellular location">
    <subcellularLocation>
        <location evidence="1">Membrane</location>
        <topology evidence="1">Multi-pass membrane protein</topology>
    </subcellularLocation>
</comment>
<dbReference type="PANTHER" id="PTHR33514">
    <property type="entry name" value="PROTEIN ABCI12, CHLOROPLASTIC"/>
    <property type="match status" value="1"/>
</dbReference>
<dbReference type="GO" id="GO:0005886">
    <property type="term" value="C:plasma membrane"/>
    <property type="evidence" value="ECO:0007669"/>
    <property type="project" value="TreeGrafter"/>
</dbReference>
<evidence type="ECO:0000256" key="5">
    <source>
        <dbReference type="SAM" id="Phobius"/>
    </source>
</evidence>
<name>A0A6J7EXR6_9ZZZZ</name>
<dbReference type="AlphaFoldDB" id="A0A6J7EXR6"/>
<feature type="transmembrane region" description="Helical" evidence="5">
    <location>
        <begin position="55"/>
        <end position="76"/>
    </location>
</feature>
<sequence>MKPLHPFTFWALFTALAFGVIASDGNISAFFALGGAALIVYLYKSTGAWSASFKWSLVAGAYFIFIRVLTGVLIGVPRPGNTLFEIPRIALPSWLPGIRIGGSVTLERVSSSFHEGLMIATVIALFGAANSVTSPHKLLRVLPAKIYQLAVTLTIATSVFPQLITSIQRIREAQYLRNGSRPRISSIAIPLLEESLGRAVGLAESMEARGYGQSKKQSRYRPILYTGRDLLLITSGFLSAIVMVVL</sequence>
<evidence type="ECO:0000313" key="6">
    <source>
        <dbReference type="EMBL" id="CAB4885770.1"/>
    </source>
</evidence>
<protein>
    <submittedName>
        <fullName evidence="6">Unannotated protein</fullName>
    </submittedName>
</protein>
<keyword evidence="2 5" id="KW-0812">Transmembrane</keyword>
<gene>
    <name evidence="6" type="ORF">UFOPK3482_00682</name>
</gene>
<evidence type="ECO:0000256" key="1">
    <source>
        <dbReference type="ARBA" id="ARBA00004141"/>
    </source>
</evidence>
<evidence type="ECO:0000256" key="3">
    <source>
        <dbReference type="ARBA" id="ARBA00022989"/>
    </source>
</evidence>
<dbReference type="PANTHER" id="PTHR33514:SF15">
    <property type="entry name" value="COBALT TRANSPORT PROTEIN"/>
    <property type="match status" value="1"/>
</dbReference>
<feature type="transmembrane region" description="Helical" evidence="5">
    <location>
        <begin position="223"/>
        <end position="245"/>
    </location>
</feature>
<keyword evidence="4 5" id="KW-0472">Membrane</keyword>
<proteinExistence type="predicted"/>
<organism evidence="6">
    <name type="scientific">freshwater metagenome</name>
    <dbReference type="NCBI Taxonomy" id="449393"/>
    <lineage>
        <taxon>unclassified sequences</taxon>
        <taxon>metagenomes</taxon>
        <taxon>ecological metagenomes</taxon>
    </lineage>
</organism>
<evidence type="ECO:0000256" key="4">
    <source>
        <dbReference type="ARBA" id="ARBA00023136"/>
    </source>
</evidence>
<evidence type="ECO:0000256" key="2">
    <source>
        <dbReference type="ARBA" id="ARBA00022692"/>
    </source>
</evidence>
<feature type="transmembrane region" description="Helical" evidence="5">
    <location>
        <begin position="27"/>
        <end position="43"/>
    </location>
</feature>
<accession>A0A6J7EXR6</accession>
<dbReference type="Pfam" id="PF02361">
    <property type="entry name" value="CbiQ"/>
    <property type="match status" value="1"/>
</dbReference>
<dbReference type="EMBL" id="CAFBLZ010000049">
    <property type="protein sequence ID" value="CAB4885770.1"/>
    <property type="molecule type" value="Genomic_DNA"/>
</dbReference>
<keyword evidence="3 5" id="KW-1133">Transmembrane helix</keyword>